<keyword evidence="5 6" id="KW-0472">Membrane</keyword>
<evidence type="ECO:0000256" key="5">
    <source>
        <dbReference type="ARBA" id="ARBA00023136"/>
    </source>
</evidence>
<evidence type="ECO:0000256" key="3">
    <source>
        <dbReference type="ARBA" id="ARBA00022737"/>
    </source>
</evidence>
<keyword evidence="8" id="KW-1185">Reference proteome</keyword>
<dbReference type="GO" id="GO:0006816">
    <property type="term" value="P:calcium ion transport"/>
    <property type="evidence" value="ECO:0007669"/>
    <property type="project" value="TreeGrafter"/>
</dbReference>
<proteinExistence type="predicted"/>
<evidence type="ECO:0000313" key="7">
    <source>
        <dbReference type="EMBL" id="CAH2283442.1"/>
    </source>
</evidence>
<dbReference type="EMBL" id="OW240915">
    <property type="protein sequence ID" value="CAH2283442.1"/>
    <property type="molecule type" value="Genomic_DNA"/>
</dbReference>
<sequence length="243" mass="27831">MMVPWMSMLRHICVSTHFMMLSAVVFLLAYSSLGYLMFNSNTYTFSSVIKSLHILFIHLLKVGGSKYTCIQNSAMSNHVSVVCFYWTFFIVMAFALTGMAKGIFIKLARVKKVHRNKHFITFTEMISYTKERILLIAGIKQPKYADRVITNSNNFYLDEFEGLIDELLFHLNAISKSLHCSLPAKPLCYTEEEDEAHLISTYSSVYIKQSPVNSLYSEDVQEENTLEEGTCLESASLNIELHR</sequence>
<dbReference type="GO" id="GO:0005886">
    <property type="term" value="C:plasma membrane"/>
    <property type="evidence" value="ECO:0007669"/>
    <property type="project" value="TreeGrafter"/>
</dbReference>
<evidence type="ECO:0000256" key="4">
    <source>
        <dbReference type="ARBA" id="ARBA00022989"/>
    </source>
</evidence>
<accession>A0AAD1W4V5</accession>
<name>A0AAD1W4V5_PELCU</name>
<evidence type="ECO:0000256" key="1">
    <source>
        <dbReference type="ARBA" id="ARBA00004370"/>
    </source>
</evidence>
<evidence type="ECO:0000313" key="8">
    <source>
        <dbReference type="Proteomes" id="UP001295444"/>
    </source>
</evidence>
<reference evidence="7" key="1">
    <citation type="submission" date="2022-03" db="EMBL/GenBank/DDBJ databases">
        <authorList>
            <person name="Alioto T."/>
            <person name="Alioto T."/>
            <person name="Gomez Garrido J."/>
        </authorList>
    </citation>
    <scope>NUCLEOTIDE SEQUENCE</scope>
</reference>
<protein>
    <submittedName>
        <fullName evidence="7">Uncharacterized protein</fullName>
    </submittedName>
</protein>
<dbReference type="Proteomes" id="UP001295444">
    <property type="component" value="Chromosome 04"/>
</dbReference>
<organism evidence="7 8">
    <name type="scientific">Pelobates cultripes</name>
    <name type="common">Western spadefoot toad</name>
    <dbReference type="NCBI Taxonomy" id="61616"/>
    <lineage>
        <taxon>Eukaryota</taxon>
        <taxon>Metazoa</taxon>
        <taxon>Chordata</taxon>
        <taxon>Craniata</taxon>
        <taxon>Vertebrata</taxon>
        <taxon>Euteleostomi</taxon>
        <taxon>Amphibia</taxon>
        <taxon>Batrachia</taxon>
        <taxon>Anura</taxon>
        <taxon>Pelobatoidea</taxon>
        <taxon>Pelobatidae</taxon>
        <taxon>Pelobates</taxon>
    </lineage>
</organism>
<keyword evidence="4 6" id="KW-1133">Transmembrane helix</keyword>
<feature type="transmembrane region" description="Helical" evidence="6">
    <location>
        <begin position="84"/>
        <end position="105"/>
    </location>
</feature>
<keyword evidence="2 6" id="KW-0812">Transmembrane</keyword>
<dbReference type="GO" id="GO:0005261">
    <property type="term" value="F:monoatomic cation channel activity"/>
    <property type="evidence" value="ECO:0007669"/>
    <property type="project" value="TreeGrafter"/>
</dbReference>
<gene>
    <name evidence="7" type="ORF">PECUL_23A002727</name>
</gene>
<dbReference type="AlphaFoldDB" id="A0AAD1W4V5"/>
<dbReference type="PANTHER" id="PTHR46730:SF4">
    <property type="entry name" value="POLYCYSTIC KIDNEY DISEASE PROTEIN 1-LIKE 1"/>
    <property type="match status" value="1"/>
</dbReference>
<evidence type="ECO:0000256" key="2">
    <source>
        <dbReference type="ARBA" id="ARBA00022692"/>
    </source>
</evidence>
<evidence type="ECO:0000256" key="6">
    <source>
        <dbReference type="SAM" id="Phobius"/>
    </source>
</evidence>
<dbReference type="PANTHER" id="PTHR46730">
    <property type="entry name" value="POLYCYSTIN-1"/>
    <property type="match status" value="1"/>
</dbReference>
<comment type="subcellular location">
    <subcellularLocation>
        <location evidence="1">Membrane</location>
    </subcellularLocation>
</comment>
<keyword evidence="3" id="KW-0677">Repeat</keyword>